<dbReference type="InterPro" id="IPR013154">
    <property type="entry name" value="ADH-like_N"/>
</dbReference>
<dbReference type="SUPFAM" id="SSF50129">
    <property type="entry name" value="GroES-like"/>
    <property type="match status" value="1"/>
</dbReference>
<keyword evidence="3" id="KW-0560">Oxidoreductase</keyword>
<dbReference type="PROSITE" id="PS00059">
    <property type="entry name" value="ADH_ZINC"/>
    <property type="match status" value="1"/>
</dbReference>
<evidence type="ECO:0000256" key="1">
    <source>
        <dbReference type="ARBA" id="ARBA00022723"/>
    </source>
</evidence>
<feature type="domain" description="Enoyl reductase (ER)" evidence="6">
    <location>
        <begin position="11"/>
        <end position="353"/>
    </location>
</feature>
<reference evidence="8" key="1">
    <citation type="submission" date="2020-05" db="EMBL/GenBank/DDBJ databases">
        <authorList>
            <person name="Chiriac C."/>
            <person name="Salcher M."/>
            <person name="Ghai R."/>
            <person name="Kavagutti S V."/>
        </authorList>
    </citation>
    <scope>NUCLEOTIDE SEQUENCE</scope>
</reference>
<dbReference type="EMBL" id="CAFBIZ010000012">
    <property type="protein sequence ID" value="CAB4846418.1"/>
    <property type="molecule type" value="Genomic_DNA"/>
</dbReference>
<dbReference type="SUPFAM" id="SSF51735">
    <property type="entry name" value="NAD(P)-binding Rossmann-fold domains"/>
    <property type="match status" value="1"/>
</dbReference>
<evidence type="ECO:0000313" key="7">
    <source>
        <dbReference type="EMBL" id="CAB4846418.1"/>
    </source>
</evidence>
<dbReference type="PANTHER" id="PTHR43880">
    <property type="entry name" value="ALCOHOL DEHYDROGENASE"/>
    <property type="match status" value="1"/>
</dbReference>
<dbReference type="InterPro" id="IPR013149">
    <property type="entry name" value="ADH-like_C"/>
</dbReference>
<dbReference type="AlphaFoldDB" id="A0A6J7JYI1"/>
<keyword evidence="2" id="KW-0862">Zinc</keyword>
<dbReference type="InterPro" id="IPR036291">
    <property type="entry name" value="NAD(P)-bd_dom_sf"/>
</dbReference>
<keyword evidence="1" id="KW-0479">Metal-binding</keyword>
<protein>
    <submittedName>
        <fullName evidence="8">Unannotated protein</fullName>
    </submittedName>
</protein>
<evidence type="ECO:0000256" key="5">
    <source>
        <dbReference type="SAM" id="MobiDB-lite"/>
    </source>
</evidence>
<evidence type="ECO:0000256" key="4">
    <source>
        <dbReference type="ARBA" id="ARBA00023027"/>
    </source>
</evidence>
<dbReference type="SMART" id="SM00829">
    <property type="entry name" value="PKS_ER"/>
    <property type="match status" value="1"/>
</dbReference>
<dbReference type="PANTHER" id="PTHR43880:SF12">
    <property type="entry name" value="ALCOHOL DEHYDROGENASE CLASS-3"/>
    <property type="match status" value="1"/>
</dbReference>
<evidence type="ECO:0000256" key="3">
    <source>
        <dbReference type="ARBA" id="ARBA00023002"/>
    </source>
</evidence>
<evidence type="ECO:0000259" key="6">
    <source>
        <dbReference type="SMART" id="SM00829"/>
    </source>
</evidence>
<evidence type="ECO:0000256" key="2">
    <source>
        <dbReference type="ARBA" id="ARBA00022833"/>
    </source>
</evidence>
<dbReference type="GO" id="GO:0046294">
    <property type="term" value="P:formaldehyde catabolic process"/>
    <property type="evidence" value="ECO:0007669"/>
    <property type="project" value="TreeGrafter"/>
</dbReference>
<evidence type="ECO:0000313" key="9">
    <source>
        <dbReference type="EMBL" id="CAB5040202.1"/>
    </source>
</evidence>
<dbReference type="InterPro" id="IPR002328">
    <property type="entry name" value="ADH_Zn_CS"/>
</dbReference>
<dbReference type="Gene3D" id="3.40.50.720">
    <property type="entry name" value="NAD(P)-binding Rossmann-like Domain"/>
    <property type="match status" value="1"/>
</dbReference>
<name>A0A6J7JYI1_9ZZZZ</name>
<dbReference type="GO" id="GO:0051903">
    <property type="term" value="F:S-(hydroxymethyl)glutathione dehydrogenase [NAD(P)+] activity"/>
    <property type="evidence" value="ECO:0007669"/>
    <property type="project" value="TreeGrafter"/>
</dbReference>
<dbReference type="InterPro" id="IPR020843">
    <property type="entry name" value="ER"/>
</dbReference>
<dbReference type="Pfam" id="PF00107">
    <property type="entry name" value="ADH_zinc_N"/>
    <property type="match status" value="1"/>
</dbReference>
<sequence length="356" mass="36371">MRAAVMWEPGGPFDVREVDLREPGPGEVAVDIHACGLCASDMTLTTVFGIPTPVVLGHEGAGIVSAVGAGVSSPAVGDHVLIAWITPCGACAPCRRAQSHLCSRRRTSREGEGAGPSSPLSIDGTEVQQGMATATFAHRTVVPAIAAVALDPSVPFVVAAMMGCAVPTGVGAAIRSARVQPGDHVAVIGAGAIGMSAVLGARVGGATRIVSVDPSATRRERAVAIGSDEAVDPEELASMSPFDVVIDAVGRAETTTAAWRATRRGGSITVVGAGRPGQKIEIDAYELFHDEKRLVGCFAGGMTLARDLPVLVDLWSSGRLPIESLIDGTADLGRINEVAAAQGAGEVLRTILLPRG</sequence>
<dbReference type="Pfam" id="PF08240">
    <property type="entry name" value="ADH_N"/>
    <property type="match status" value="1"/>
</dbReference>
<keyword evidence="4" id="KW-0520">NAD</keyword>
<dbReference type="GO" id="GO:0008270">
    <property type="term" value="F:zinc ion binding"/>
    <property type="evidence" value="ECO:0007669"/>
    <property type="project" value="InterPro"/>
</dbReference>
<dbReference type="EMBL" id="CAFBND010000062">
    <property type="protein sequence ID" value="CAB4947881.1"/>
    <property type="molecule type" value="Genomic_DNA"/>
</dbReference>
<proteinExistence type="predicted"/>
<dbReference type="GO" id="GO:0005829">
    <property type="term" value="C:cytosol"/>
    <property type="evidence" value="ECO:0007669"/>
    <property type="project" value="TreeGrafter"/>
</dbReference>
<dbReference type="InterPro" id="IPR011032">
    <property type="entry name" value="GroES-like_sf"/>
</dbReference>
<dbReference type="EMBL" id="CAFBPU010000075">
    <property type="protein sequence ID" value="CAB5040202.1"/>
    <property type="molecule type" value="Genomic_DNA"/>
</dbReference>
<dbReference type="Gene3D" id="3.90.180.10">
    <property type="entry name" value="Medium-chain alcohol dehydrogenases, catalytic domain"/>
    <property type="match status" value="1"/>
</dbReference>
<feature type="region of interest" description="Disordered" evidence="5">
    <location>
        <begin position="103"/>
        <end position="123"/>
    </location>
</feature>
<accession>A0A6J7JYI1</accession>
<gene>
    <name evidence="7" type="ORF">UFOPK3268_00185</name>
    <name evidence="8" type="ORF">UFOPK3752_01471</name>
    <name evidence="9" type="ORF">UFOPK4150_02293</name>
</gene>
<evidence type="ECO:0000313" key="8">
    <source>
        <dbReference type="EMBL" id="CAB4947881.1"/>
    </source>
</evidence>
<organism evidence="8">
    <name type="scientific">freshwater metagenome</name>
    <dbReference type="NCBI Taxonomy" id="449393"/>
    <lineage>
        <taxon>unclassified sequences</taxon>
        <taxon>metagenomes</taxon>
        <taxon>ecological metagenomes</taxon>
    </lineage>
</organism>